<dbReference type="SUPFAM" id="SSF53335">
    <property type="entry name" value="S-adenosyl-L-methionine-dependent methyltransferases"/>
    <property type="match status" value="1"/>
</dbReference>
<gene>
    <name evidence="11" type="ORF">BWQ96_07211</name>
</gene>
<dbReference type="PROSITE" id="PS51626">
    <property type="entry name" value="SAM_MT_TRM1"/>
    <property type="match status" value="1"/>
</dbReference>
<dbReference type="InterPro" id="IPR029063">
    <property type="entry name" value="SAM-dependent_MTases_sf"/>
</dbReference>
<evidence type="ECO:0000256" key="6">
    <source>
        <dbReference type="ARBA" id="ARBA00022884"/>
    </source>
</evidence>
<dbReference type="InterPro" id="IPR002905">
    <property type="entry name" value="Trm1"/>
</dbReference>
<evidence type="ECO:0000256" key="10">
    <source>
        <dbReference type="SAM" id="MobiDB-lite"/>
    </source>
</evidence>
<keyword evidence="6 9" id="KW-0694">RNA-binding</keyword>
<reference evidence="11 12" key="1">
    <citation type="journal article" date="2018" name="Mol. Biol. Evol.">
        <title>Analysis of the draft genome of the red seaweed Gracilariopsis chorda provides insights into genome size evolution in Rhodophyta.</title>
        <authorList>
            <person name="Lee J."/>
            <person name="Yang E.C."/>
            <person name="Graf L."/>
            <person name="Yang J.H."/>
            <person name="Qiu H."/>
            <person name="Zel Zion U."/>
            <person name="Chan C.X."/>
            <person name="Stephens T.G."/>
            <person name="Weber A.P.M."/>
            <person name="Boo G.H."/>
            <person name="Boo S.M."/>
            <person name="Kim K.M."/>
            <person name="Shin Y."/>
            <person name="Jung M."/>
            <person name="Lee S.J."/>
            <person name="Yim H.S."/>
            <person name="Lee J.H."/>
            <person name="Bhattacharya D."/>
            <person name="Yoon H.S."/>
        </authorList>
    </citation>
    <scope>NUCLEOTIDE SEQUENCE [LARGE SCALE GENOMIC DNA]</scope>
    <source>
        <strain evidence="11 12">SKKU-2015</strain>
        <tissue evidence="11">Whole body</tissue>
    </source>
</reference>
<comment type="catalytic activity">
    <reaction evidence="8 9">
        <text>guanosine(26) in tRNA + 2 S-adenosyl-L-methionine = N(2)-dimethylguanosine(26) in tRNA + 2 S-adenosyl-L-homocysteine + 2 H(+)</text>
        <dbReference type="Rhea" id="RHEA:43140"/>
        <dbReference type="Rhea" id="RHEA-COMP:10359"/>
        <dbReference type="Rhea" id="RHEA-COMP:10360"/>
        <dbReference type="ChEBI" id="CHEBI:15378"/>
        <dbReference type="ChEBI" id="CHEBI:57856"/>
        <dbReference type="ChEBI" id="CHEBI:59789"/>
        <dbReference type="ChEBI" id="CHEBI:74269"/>
        <dbReference type="ChEBI" id="CHEBI:74513"/>
        <dbReference type="EC" id="2.1.1.216"/>
    </reaction>
</comment>
<feature type="region of interest" description="Disordered" evidence="10">
    <location>
        <begin position="541"/>
        <end position="578"/>
    </location>
</feature>
<feature type="region of interest" description="Disordered" evidence="10">
    <location>
        <begin position="34"/>
        <end position="55"/>
    </location>
</feature>
<dbReference type="GO" id="GO:0002940">
    <property type="term" value="P:tRNA N2-guanine methylation"/>
    <property type="evidence" value="ECO:0007669"/>
    <property type="project" value="TreeGrafter"/>
</dbReference>
<dbReference type="GO" id="GO:0005634">
    <property type="term" value="C:nucleus"/>
    <property type="evidence" value="ECO:0007669"/>
    <property type="project" value="TreeGrafter"/>
</dbReference>
<evidence type="ECO:0000256" key="5">
    <source>
        <dbReference type="ARBA" id="ARBA00022694"/>
    </source>
</evidence>
<protein>
    <recommendedName>
        <fullName evidence="7 9">tRNA (guanine(26)-N(2))-dimethyltransferase</fullName>
        <ecNumber evidence="7 9">2.1.1.216</ecNumber>
    </recommendedName>
</protein>
<accession>A0A2V3ILV0</accession>
<comment type="caution">
    <text evidence="11">The sequence shown here is derived from an EMBL/GenBank/DDBJ whole genome shotgun (WGS) entry which is preliminary data.</text>
</comment>
<dbReference type="FunFam" id="3.40.50.150:FF:000051">
    <property type="entry name" value="tRNA (guanine(26)-N(2))-dimethyltransferase"/>
    <property type="match status" value="1"/>
</dbReference>
<feature type="region of interest" description="Disordered" evidence="10">
    <location>
        <begin position="485"/>
        <end position="509"/>
    </location>
</feature>
<evidence type="ECO:0000256" key="3">
    <source>
        <dbReference type="ARBA" id="ARBA00022679"/>
    </source>
</evidence>
<dbReference type="EC" id="2.1.1.216" evidence="7 9"/>
<sequence>MPSSLLLLPRTLPHSIQLSVRTTAHWIARMKLSHEQPNTPPDSSSPPDHPPHFTELREGDATALYRKPHVFYNPAQVVNRDLSVLLLRWLTRQPPFLTPGQPQRQLRVLEALSATGLRSVRYFKEVDHVANVTANDNDQNAVRTITLNVKHNGLNLQQVTPSHADANTLMACSKQPSTQFDVVDLDPYGSAAPFLESAVQSVAHGGLLAVTCTDLAVLCGNSPEICFARYSSTPLKGAAAHEMAVRIVLAAIQTAANRHGKAVVPVLCVKIDFYVRLFVRVLHSRQLAQRTACNMSFVLQCADCATHRFQPLGRAKQFATGSNNKRRRADDPDASKAQPQSPAAQTHHKFYSALASAHLSHTCSVCQGKMLVGGPIWNGALIGEGVAESLLSEIDSGVGNFKARERVSAIVRLLDEEVCTPLFLHLPSMCKALQVSPPPAAAVRHFLAQKGYQVSQSHTDPQAIKTDADPQLVWDVLRVWARKQARGGSTTGTSAKKRKAAGGADRPAVAQRIMEKEGCLVEEDEIDFSVKRDKFVRRGQSIDKGVRFPLNPEPNWGPKARAGKRKKEGDDDQAPSAV</sequence>
<dbReference type="GO" id="GO:0000049">
    <property type="term" value="F:tRNA binding"/>
    <property type="evidence" value="ECO:0007669"/>
    <property type="project" value="UniProtKB-UniRule"/>
</dbReference>
<organism evidence="11 12">
    <name type="scientific">Gracilariopsis chorda</name>
    <dbReference type="NCBI Taxonomy" id="448386"/>
    <lineage>
        <taxon>Eukaryota</taxon>
        <taxon>Rhodophyta</taxon>
        <taxon>Florideophyceae</taxon>
        <taxon>Rhodymeniophycidae</taxon>
        <taxon>Gracilariales</taxon>
        <taxon>Gracilariaceae</taxon>
        <taxon>Gracilariopsis</taxon>
    </lineage>
</organism>
<name>A0A2V3ILV0_9FLOR</name>
<dbReference type="Pfam" id="PF02005">
    <property type="entry name" value="TRM"/>
    <property type="match status" value="1"/>
</dbReference>
<dbReference type="PANTHER" id="PTHR10631">
    <property type="entry name" value="N 2 ,N 2 -DIMETHYLGUANOSINE TRNA METHYLTRANSFERASE"/>
    <property type="match status" value="1"/>
</dbReference>
<dbReference type="GO" id="GO:0160104">
    <property type="term" value="F:tRNA (guanine(26)-N2)-dimethyltransferase activity"/>
    <property type="evidence" value="ECO:0007669"/>
    <property type="project" value="UniProtKB-UniRule"/>
</dbReference>
<dbReference type="Proteomes" id="UP000247409">
    <property type="component" value="Unassembled WGS sequence"/>
</dbReference>
<evidence type="ECO:0000313" key="11">
    <source>
        <dbReference type="EMBL" id="PXF43064.1"/>
    </source>
</evidence>
<dbReference type="Gene3D" id="3.40.50.150">
    <property type="entry name" value="Vaccinia Virus protein VP39"/>
    <property type="match status" value="1"/>
</dbReference>
<dbReference type="PANTHER" id="PTHR10631:SF3">
    <property type="entry name" value="TRNA (GUANINE(26)-N(2))-DIMETHYLTRANSFERASE"/>
    <property type="match status" value="1"/>
</dbReference>
<evidence type="ECO:0000256" key="8">
    <source>
        <dbReference type="ARBA" id="ARBA00051897"/>
    </source>
</evidence>
<dbReference type="STRING" id="448386.A0A2V3ILV0"/>
<evidence type="ECO:0000256" key="1">
    <source>
        <dbReference type="ARBA" id="ARBA00022555"/>
    </source>
</evidence>
<comment type="similarity">
    <text evidence="9">Belongs to the class I-like SAM-binding methyltransferase superfamily. Trm1 family.</text>
</comment>
<proteinExistence type="inferred from homology"/>
<evidence type="ECO:0000256" key="4">
    <source>
        <dbReference type="ARBA" id="ARBA00022691"/>
    </source>
</evidence>
<dbReference type="EMBL" id="NBIV01000139">
    <property type="protein sequence ID" value="PXF43064.1"/>
    <property type="molecule type" value="Genomic_DNA"/>
</dbReference>
<keyword evidence="4 9" id="KW-0949">S-adenosyl-L-methionine</keyword>
<dbReference type="NCBIfam" id="TIGR00308">
    <property type="entry name" value="TRM1"/>
    <property type="match status" value="1"/>
</dbReference>
<dbReference type="FunFam" id="3.30.56.70:FF:000001">
    <property type="entry name" value="tRNA (guanine(26)-N(2))-dimethyltransferase"/>
    <property type="match status" value="1"/>
</dbReference>
<dbReference type="InterPro" id="IPR042296">
    <property type="entry name" value="tRNA_met_Trm1_C"/>
</dbReference>
<keyword evidence="2 9" id="KW-0489">Methyltransferase</keyword>
<feature type="compositionally biased region" description="Pro residues" evidence="10">
    <location>
        <begin position="38"/>
        <end position="48"/>
    </location>
</feature>
<feature type="region of interest" description="Disordered" evidence="10">
    <location>
        <begin position="316"/>
        <end position="343"/>
    </location>
</feature>
<evidence type="ECO:0000256" key="9">
    <source>
        <dbReference type="PROSITE-ProRule" id="PRU00958"/>
    </source>
</evidence>
<keyword evidence="3 9" id="KW-0808">Transferase</keyword>
<evidence type="ECO:0000256" key="2">
    <source>
        <dbReference type="ARBA" id="ARBA00022603"/>
    </source>
</evidence>
<keyword evidence="5 9" id="KW-0819">tRNA processing</keyword>
<dbReference type="AlphaFoldDB" id="A0A2V3ILV0"/>
<dbReference type="Gene3D" id="3.30.56.70">
    <property type="entry name" value="N2,N2-dimethylguanosine tRNA methyltransferase, C-terminal domain"/>
    <property type="match status" value="1"/>
</dbReference>
<keyword evidence="1 9" id="KW-0820">tRNA-binding</keyword>
<evidence type="ECO:0000313" key="12">
    <source>
        <dbReference type="Proteomes" id="UP000247409"/>
    </source>
</evidence>
<dbReference type="OrthoDB" id="6349953at2759"/>
<keyword evidence="12" id="KW-1185">Reference proteome</keyword>
<evidence type="ECO:0000256" key="7">
    <source>
        <dbReference type="ARBA" id="ARBA00039099"/>
    </source>
</evidence>